<dbReference type="AlphaFoldDB" id="A0A1N6DJ14"/>
<dbReference type="Gene3D" id="1.10.10.60">
    <property type="entry name" value="Homeodomain-like"/>
    <property type="match status" value="2"/>
</dbReference>
<evidence type="ECO:0000313" key="5">
    <source>
        <dbReference type="EMBL" id="SIN70674.1"/>
    </source>
</evidence>
<dbReference type="Pfam" id="PF07883">
    <property type="entry name" value="Cupin_2"/>
    <property type="match status" value="1"/>
</dbReference>
<feature type="domain" description="HTH araC/xylS-type" evidence="4">
    <location>
        <begin position="187"/>
        <end position="285"/>
    </location>
</feature>
<dbReference type="Pfam" id="PF12833">
    <property type="entry name" value="HTH_18"/>
    <property type="match status" value="1"/>
</dbReference>
<protein>
    <submittedName>
        <fullName evidence="5">AraC-type DNA-binding protein</fullName>
    </submittedName>
</protein>
<accession>A0A1N6DJ14</accession>
<reference evidence="5 6" key="1">
    <citation type="submission" date="2016-11" db="EMBL/GenBank/DDBJ databases">
        <authorList>
            <person name="Jaros S."/>
            <person name="Januszkiewicz K."/>
            <person name="Wedrychowicz H."/>
        </authorList>
    </citation>
    <scope>NUCLEOTIDE SEQUENCE [LARGE SCALE GENOMIC DNA]</scope>
    <source>
        <strain evidence="5 6">DSM 24787</strain>
    </source>
</reference>
<evidence type="ECO:0000256" key="1">
    <source>
        <dbReference type="ARBA" id="ARBA00023015"/>
    </source>
</evidence>
<dbReference type="InterPro" id="IPR018060">
    <property type="entry name" value="HTH_AraC"/>
</dbReference>
<keyword evidence="2 5" id="KW-0238">DNA-binding</keyword>
<organism evidence="5 6">
    <name type="scientific">Chitinophaga niabensis</name>
    <dbReference type="NCBI Taxonomy" id="536979"/>
    <lineage>
        <taxon>Bacteria</taxon>
        <taxon>Pseudomonadati</taxon>
        <taxon>Bacteroidota</taxon>
        <taxon>Chitinophagia</taxon>
        <taxon>Chitinophagales</taxon>
        <taxon>Chitinophagaceae</taxon>
        <taxon>Chitinophaga</taxon>
    </lineage>
</organism>
<dbReference type="PANTHER" id="PTHR43280">
    <property type="entry name" value="ARAC-FAMILY TRANSCRIPTIONAL REGULATOR"/>
    <property type="match status" value="1"/>
</dbReference>
<dbReference type="GO" id="GO:0043565">
    <property type="term" value="F:sequence-specific DNA binding"/>
    <property type="evidence" value="ECO:0007669"/>
    <property type="project" value="InterPro"/>
</dbReference>
<name>A0A1N6DJ14_9BACT</name>
<dbReference type="GO" id="GO:0003700">
    <property type="term" value="F:DNA-binding transcription factor activity"/>
    <property type="evidence" value="ECO:0007669"/>
    <property type="project" value="InterPro"/>
</dbReference>
<dbReference type="EMBL" id="FSRA01000001">
    <property type="protein sequence ID" value="SIN70674.1"/>
    <property type="molecule type" value="Genomic_DNA"/>
</dbReference>
<evidence type="ECO:0000313" key="6">
    <source>
        <dbReference type="Proteomes" id="UP000185003"/>
    </source>
</evidence>
<gene>
    <name evidence="5" type="ORF">SAMN04488055_0794</name>
</gene>
<keyword evidence="3" id="KW-0804">Transcription</keyword>
<dbReference type="SMART" id="SM00342">
    <property type="entry name" value="HTH_ARAC"/>
    <property type="match status" value="1"/>
</dbReference>
<dbReference type="PANTHER" id="PTHR43280:SF27">
    <property type="entry name" value="TRANSCRIPTIONAL REGULATOR MTLR"/>
    <property type="match status" value="1"/>
</dbReference>
<dbReference type="RefSeq" id="WP_074238005.1">
    <property type="nucleotide sequence ID" value="NZ_FSRA01000001.1"/>
</dbReference>
<dbReference type="SUPFAM" id="SSF51182">
    <property type="entry name" value="RmlC-like cupins"/>
    <property type="match status" value="1"/>
</dbReference>
<dbReference type="InterPro" id="IPR011051">
    <property type="entry name" value="RmlC_Cupin_sf"/>
</dbReference>
<keyword evidence="1" id="KW-0805">Transcription regulation</keyword>
<evidence type="ECO:0000256" key="3">
    <source>
        <dbReference type="ARBA" id="ARBA00023163"/>
    </source>
</evidence>
<dbReference type="STRING" id="536979.SAMN04488055_0794"/>
<keyword evidence="6" id="KW-1185">Reference proteome</keyword>
<evidence type="ECO:0000259" key="4">
    <source>
        <dbReference type="PROSITE" id="PS01124"/>
    </source>
</evidence>
<sequence length="289" mass="33680">MKHVFHKSEIPLSQIFVVRRLQENHFDPIWHAHSEYQLFVVLEGTGTRFIGDSIKAFKPGELIFTGPHLPHLWRSDEAYFGKNASLKTDGIVIYFNEHFLGDHMMDKEEMIALKKLFDRAGRGLEFFGGPREQIISMMQELTGMKGLQSVIQLLQILAIMAGTKEYDYISSRAYELENNPGEADRMNIVYDYVLKNFRRKILLEELSELLHMTPTSFSRYFTTKNNKPFSRFVSEIRIKHACKLLTETDAPIAHICYECGFNTLSNFNKQFKEFMLRKPAEYKKAFLSI</sequence>
<dbReference type="InterPro" id="IPR013096">
    <property type="entry name" value="Cupin_2"/>
</dbReference>
<dbReference type="Gene3D" id="2.60.120.10">
    <property type="entry name" value="Jelly Rolls"/>
    <property type="match status" value="1"/>
</dbReference>
<dbReference type="PROSITE" id="PS01124">
    <property type="entry name" value="HTH_ARAC_FAMILY_2"/>
    <property type="match status" value="1"/>
</dbReference>
<dbReference type="SUPFAM" id="SSF46689">
    <property type="entry name" value="Homeodomain-like"/>
    <property type="match status" value="1"/>
</dbReference>
<proteinExistence type="predicted"/>
<evidence type="ECO:0000256" key="2">
    <source>
        <dbReference type="ARBA" id="ARBA00023125"/>
    </source>
</evidence>
<dbReference type="InterPro" id="IPR014710">
    <property type="entry name" value="RmlC-like_jellyroll"/>
</dbReference>
<dbReference type="InterPro" id="IPR009057">
    <property type="entry name" value="Homeodomain-like_sf"/>
</dbReference>
<dbReference type="Proteomes" id="UP000185003">
    <property type="component" value="Unassembled WGS sequence"/>
</dbReference>